<dbReference type="Pfam" id="PF13639">
    <property type="entry name" value="zf-RING_2"/>
    <property type="match status" value="1"/>
</dbReference>
<keyword evidence="4 8" id="KW-0863">Zinc-finger</keyword>
<dbReference type="InterPro" id="IPR013083">
    <property type="entry name" value="Znf_RING/FYVE/PHD"/>
</dbReference>
<dbReference type="Gene3D" id="3.30.40.10">
    <property type="entry name" value="Zinc/RING finger domain, C3HC4 (zinc finger)"/>
    <property type="match status" value="1"/>
</dbReference>
<dbReference type="Proteomes" id="UP000823388">
    <property type="component" value="Chromosome 7N"/>
</dbReference>
<keyword evidence="2 9" id="KW-0812">Transmembrane</keyword>
<dbReference type="PANTHER" id="PTHR46539:SF24">
    <property type="entry name" value="(WILD MALAYSIAN BANANA) HYPOTHETICAL PROTEIN"/>
    <property type="match status" value="1"/>
</dbReference>
<dbReference type="GO" id="GO:0016020">
    <property type="term" value="C:membrane"/>
    <property type="evidence" value="ECO:0007669"/>
    <property type="project" value="UniProtKB-SubCell"/>
</dbReference>
<dbReference type="PANTHER" id="PTHR46539">
    <property type="entry name" value="E3 UBIQUITIN-PROTEIN LIGASE ATL42"/>
    <property type="match status" value="1"/>
</dbReference>
<evidence type="ECO:0000256" key="5">
    <source>
        <dbReference type="ARBA" id="ARBA00022833"/>
    </source>
</evidence>
<dbReference type="OrthoDB" id="8062037at2759"/>
<organism evidence="11 12">
    <name type="scientific">Panicum virgatum</name>
    <name type="common">Blackwell switchgrass</name>
    <dbReference type="NCBI Taxonomy" id="38727"/>
    <lineage>
        <taxon>Eukaryota</taxon>
        <taxon>Viridiplantae</taxon>
        <taxon>Streptophyta</taxon>
        <taxon>Embryophyta</taxon>
        <taxon>Tracheophyta</taxon>
        <taxon>Spermatophyta</taxon>
        <taxon>Magnoliopsida</taxon>
        <taxon>Liliopsida</taxon>
        <taxon>Poales</taxon>
        <taxon>Poaceae</taxon>
        <taxon>PACMAD clade</taxon>
        <taxon>Panicoideae</taxon>
        <taxon>Panicodae</taxon>
        <taxon>Paniceae</taxon>
        <taxon>Panicinae</taxon>
        <taxon>Panicum</taxon>
        <taxon>Panicum sect. Hiantes</taxon>
    </lineage>
</organism>
<evidence type="ECO:0000256" key="8">
    <source>
        <dbReference type="PROSITE-ProRule" id="PRU00175"/>
    </source>
</evidence>
<proteinExistence type="predicted"/>
<dbReference type="SMART" id="SM00184">
    <property type="entry name" value="RING"/>
    <property type="match status" value="1"/>
</dbReference>
<comment type="subcellular location">
    <subcellularLocation>
        <location evidence="1">Membrane</location>
    </subcellularLocation>
</comment>
<dbReference type="EMBL" id="CM029050">
    <property type="protein sequence ID" value="KAG2565002.1"/>
    <property type="molecule type" value="Genomic_DNA"/>
</dbReference>
<feature type="domain" description="RING-type" evidence="10">
    <location>
        <begin position="77"/>
        <end position="119"/>
    </location>
</feature>
<evidence type="ECO:0000256" key="3">
    <source>
        <dbReference type="ARBA" id="ARBA00022723"/>
    </source>
</evidence>
<keyword evidence="3" id="KW-0479">Metal-binding</keyword>
<evidence type="ECO:0000256" key="6">
    <source>
        <dbReference type="ARBA" id="ARBA00022989"/>
    </source>
</evidence>
<dbReference type="SUPFAM" id="SSF57850">
    <property type="entry name" value="RING/U-box"/>
    <property type="match status" value="1"/>
</dbReference>
<evidence type="ECO:0000259" key="10">
    <source>
        <dbReference type="PROSITE" id="PS50089"/>
    </source>
</evidence>
<name>A0A8T0PXB3_PANVG</name>
<evidence type="ECO:0000313" key="12">
    <source>
        <dbReference type="Proteomes" id="UP000823388"/>
    </source>
</evidence>
<dbReference type="FunFam" id="3.30.40.10:FF:000457">
    <property type="entry name" value="RING-H2 finger protein ATL3"/>
    <property type="match status" value="1"/>
</dbReference>
<evidence type="ECO:0000256" key="4">
    <source>
        <dbReference type="ARBA" id="ARBA00022771"/>
    </source>
</evidence>
<keyword evidence="12" id="KW-1185">Reference proteome</keyword>
<keyword evidence="7 9" id="KW-0472">Membrane</keyword>
<accession>A0A8T0PXB3</accession>
<dbReference type="GO" id="GO:0008270">
    <property type="term" value="F:zinc ion binding"/>
    <property type="evidence" value="ECO:0007669"/>
    <property type="project" value="UniProtKB-KW"/>
</dbReference>
<feature type="transmembrane region" description="Helical" evidence="9">
    <location>
        <begin position="6"/>
        <end position="26"/>
    </location>
</feature>
<dbReference type="AlphaFoldDB" id="A0A8T0PXB3"/>
<evidence type="ECO:0000256" key="2">
    <source>
        <dbReference type="ARBA" id="ARBA00022692"/>
    </source>
</evidence>
<keyword evidence="5" id="KW-0862">Zinc</keyword>
<dbReference type="InterPro" id="IPR001841">
    <property type="entry name" value="Znf_RING"/>
</dbReference>
<comment type="caution">
    <text evidence="11">The sequence shown here is derived from an EMBL/GenBank/DDBJ whole genome shotgun (WGS) entry which is preliminary data.</text>
</comment>
<evidence type="ECO:0000256" key="7">
    <source>
        <dbReference type="ARBA" id="ARBA00023136"/>
    </source>
</evidence>
<evidence type="ECO:0000256" key="1">
    <source>
        <dbReference type="ARBA" id="ARBA00004370"/>
    </source>
</evidence>
<reference evidence="11" key="1">
    <citation type="submission" date="2020-05" db="EMBL/GenBank/DDBJ databases">
        <title>WGS assembly of Panicum virgatum.</title>
        <authorList>
            <person name="Lovell J.T."/>
            <person name="Jenkins J."/>
            <person name="Shu S."/>
            <person name="Juenger T.E."/>
            <person name="Schmutz J."/>
        </authorList>
    </citation>
    <scope>NUCLEOTIDE SEQUENCE</scope>
    <source>
        <strain evidence="11">AP13</strain>
    </source>
</reference>
<evidence type="ECO:0000313" key="11">
    <source>
        <dbReference type="EMBL" id="KAG2565002.1"/>
    </source>
</evidence>
<evidence type="ECO:0000256" key="9">
    <source>
        <dbReference type="SAM" id="Phobius"/>
    </source>
</evidence>
<dbReference type="PROSITE" id="PS50089">
    <property type="entry name" value="ZF_RING_2"/>
    <property type="match status" value="1"/>
</dbReference>
<keyword evidence="6 9" id="KW-1133">Transmembrane helix</keyword>
<sequence length="197" mass="20938">MVTATVVAPFLIVMLCFCIFLCAMWYRGGARGVGMWLLFGGAGGGADAAWCYQGSLGNKSMAKLPRREVGEGEALECVICITELAAGATARVLPRWGHEFHVDCIDMWLNTHSTCPLCRGTAGDDDDPHVPPAVPIPEVTPKPPNFPTDLLFFGSHDEVRTQNLSLAIAAAGLHGAFSAPQEGHGVSSRRRQAGCGD</sequence>
<gene>
    <name evidence="11" type="ORF">PVAP13_7NG004534</name>
</gene>
<protein>
    <recommendedName>
        <fullName evidence="10">RING-type domain-containing protein</fullName>
    </recommendedName>
</protein>